<protein>
    <submittedName>
        <fullName evidence="1">Uncharacterized protein</fullName>
    </submittedName>
</protein>
<gene>
    <name evidence="1" type="ORF">HNR00_001163</name>
</gene>
<name>A0A840ZH33_9HYPH</name>
<comment type="caution">
    <text evidence="1">The sequence shown here is derived from an EMBL/GenBank/DDBJ whole genome shotgun (WGS) entry which is preliminary data.</text>
</comment>
<sequence>MAEQTCRDRPLCVHYVGFRDDRYWNAFKIWGGPRMIHRKWDRIARHDVGPDDLVIFAEGDEHQPPAAYNATDLDERWL</sequence>
<accession>A0A840ZH33</accession>
<evidence type="ECO:0000313" key="1">
    <source>
        <dbReference type="EMBL" id="MBB5756465.1"/>
    </source>
</evidence>
<dbReference type="EMBL" id="JACHOP010000003">
    <property type="protein sequence ID" value="MBB5756465.1"/>
    <property type="molecule type" value="Genomic_DNA"/>
</dbReference>
<dbReference type="AlphaFoldDB" id="A0A840ZH33"/>
<reference evidence="1 2" key="1">
    <citation type="submission" date="2020-08" db="EMBL/GenBank/DDBJ databases">
        <title>Genomic Encyclopedia of Type Strains, Phase IV (KMG-IV): sequencing the most valuable type-strain genomes for metagenomic binning, comparative biology and taxonomic classification.</title>
        <authorList>
            <person name="Goeker M."/>
        </authorList>
    </citation>
    <scope>NUCLEOTIDE SEQUENCE [LARGE SCALE GENOMIC DNA]</scope>
    <source>
        <strain evidence="1 2">DSM 2163</strain>
    </source>
</reference>
<dbReference type="Proteomes" id="UP000583454">
    <property type="component" value="Unassembled WGS sequence"/>
</dbReference>
<proteinExistence type="predicted"/>
<organism evidence="1 2">
    <name type="scientific">Methylorubrum rhodinum</name>
    <dbReference type="NCBI Taxonomy" id="29428"/>
    <lineage>
        <taxon>Bacteria</taxon>
        <taxon>Pseudomonadati</taxon>
        <taxon>Pseudomonadota</taxon>
        <taxon>Alphaproteobacteria</taxon>
        <taxon>Hyphomicrobiales</taxon>
        <taxon>Methylobacteriaceae</taxon>
        <taxon>Methylorubrum</taxon>
    </lineage>
</organism>
<evidence type="ECO:0000313" key="2">
    <source>
        <dbReference type="Proteomes" id="UP000583454"/>
    </source>
</evidence>
<keyword evidence="2" id="KW-1185">Reference proteome</keyword>